<organism evidence="3 4">
    <name type="scientific">Laceyella putida</name>
    <dbReference type="NCBI Taxonomy" id="110101"/>
    <lineage>
        <taxon>Bacteria</taxon>
        <taxon>Bacillati</taxon>
        <taxon>Bacillota</taxon>
        <taxon>Bacilli</taxon>
        <taxon>Bacillales</taxon>
        <taxon>Thermoactinomycetaceae</taxon>
        <taxon>Laceyella</taxon>
    </lineage>
</organism>
<evidence type="ECO:0000256" key="1">
    <source>
        <dbReference type="ARBA" id="ARBA00022679"/>
    </source>
</evidence>
<dbReference type="Proteomes" id="UP001596500">
    <property type="component" value="Unassembled WGS sequence"/>
</dbReference>
<dbReference type="PROSITE" id="PS51186">
    <property type="entry name" value="GNAT"/>
    <property type="match status" value="1"/>
</dbReference>
<dbReference type="InterPro" id="IPR016181">
    <property type="entry name" value="Acyl_CoA_acyltransferase"/>
</dbReference>
<reference evidence="4" key="1">
    <citation type="journal article" date="2019" name="Int. J. Syst. Evol. Microbiol.">
        <title>The Global Catalogue of Microorganisms (GCM) 10K type strain sequencing project: providing services to taxonomists for standard genome sequencing and annotation.</title>
        <authorList>
            <consortium name="The Broad Institute Genomics Platform"/>
            <consortium name="The Broad Institute Genome Sequencing Center for Infectious Disease"/>
            <person name="Wu L."/>
            <person name="Ma J."/>
        </authorList>
    </citation>
    <scope>NUCLEOTIDE SEQUENCE [LARGE SCALE GENOMIC DNA]</scope>
    <source>
        <strain evidence="4">CGMCC 1.12942</strain>
    </source>
</reference>
<keyword evidence="4" id="KW-1185">Reference proteome</keyword>
<feature type="domain" description="N-acetyltransferase" evidence="2">
    <location>
        <begin position="1"/>
        <end position="167"/>
    </location>
</feature>
<dbReference type="InterPro" id="IPR000182">
    <property type="entry name" value="GNAT_dom"/>
</dbReference>
<gene>
    <name evidence="3" type="ORF">ACFQNG_02810</name>
</gene>
<dbReference type="PANTHER" id="PTHR13947">
    <property type="entry name" value="GNAT FAMILY N-ACETYLTRANSFERASE"/>
    <property type="match status" value="1"/>
</dbReference>
<evidence type="ECO:0000313" key="4">
    <source>
        <dbReference type="Proteomes" id="UP001596500"/>
    </source>
</evidence>
<dbReference type="EC" id="2.3.1.-" evidence="3"/>
<dbReference type="CDD" id="cd04301">
    <property type="entry name" value="NAT_SF"/>
    <property type="match status" value="1"/>
</dbReference>
<dbReference type="InterPro" id="IPR050769">
    <property type="entry name" value="NAT_camello-type"/>
</dbReference>
<keyword evidence="1 3" id="KW-0808">Transferase</keyword>
<dbReference type="SUPFAM" id="SSF55729">
    <property type="entry name" value="Acyl-CoA N-acyltransferases (Nat)"/>
    <property type="match status" value="1"/>
</dbReference>
<dbReference type="GO" id="GO:0016746">
    <property type="term" value="F:acyltransferase activity"/>
    <property type="evidence" value="ECO:0007669"/>
    <property type="project" value="UniProtKB-KW"/>
</dbReference>
<dbReference type="RefSeq" id="WP_379863309.1">
    <property type="nucleotide sequence ID" value="NZ_JBHTBW010000006.1"/>
</dbReference>
<dbReference type="Pfam" id="PF00583">
    <property type="entry name" value="Acetyltransf_1"/>
    <property type="match status" value="1"/>
</dbReference>
<dbReference type="EMBL" id="JBHTBW010000006">
    <property type="protein sequence ID" value="MFC7440096.1"/>
    <property type="molecule type" value="Genomic_DNA"/>
</dbReference>
<proteinExistence type="predicted"/>
<sequence>MQLVHAHEEQLAEIMEIYRNVVQMMNKQGIYQWAEDYPNEDVLKNDIAKGNLYTLLDEGQIAAIVALDQEFEPEYEQIPWQDQSGRFLVVHRLCVNPDNQGKGVSRILMQEIERFAREHGYASIRLDTQMANEKAMRLYDVNGFEQRGTFHFPGSDKPHMAYEKLIG</sequence>
<dbReference type="Gene3D" id="3.40.630.30">
    <property type="match status" value="1"/>
</dbReference>
<keyword evidence="3" id="KW-0012">Acyltransferase</keyword>
<evidence type="ECO:0000259" key="2">
    <source>
        <dbReference type="PROSITE" id="PS51186"/>
    </source>
</evidence>
<accession>A0ABW2RGM6</accession>
<evidence type="ECO:0000313" key="3">
    <source>
        <dbReference type="EMBL" id="MFC7440096.1"/>
    </source>
</evidence>
<dbReference type="PANTHER" id="PTHR13947:SF37">
    <property type="entry name" value="LD18367P"/>
    <property type="match status" value="1"/>
</dbReference>
<name>A0ABW2RGM6_9BACL</name>
<comment type="caution">
    <text evidence="3">The sequence shown here is derived from an EMBL/GenBank/DDBJ whole genome shotgun (WGS) entry which is preliminary data.</text>
</comment>
<protein>
    <submittedName>
        <fullName evidence="3">GNAT family N-acetyltransferase</fullName>
        <ecNumber evidence="3">2.3.1.-</ecNumber>
    </submittedName>
</protein>